<name>A0A6J4NV15_9ACTN</name>
<dbReference type="AlphaFoldDB" id="A0A6J4NV15"/>
<sequence length="136" mass="14130">CGRRTRCGSGTWRSCAGSARPGPTRTRRRSWGVWQRTSSGATRGATPCPESTGARRTSLASSAACGREPGATSRRRPSGSWSTKPRPSCTSCHAAPGRGRRWSGARCSCSGCATARSPRSTSSRTCSTSSTSGGTL</sequence>
<proteinExistence type="predicted"/>
<feature type="region of interest" description="Disordered" evidence="1">
    <location>
        <begin position="16"/>
        <end position="87"/>
    </location>
</feature>
<evidence type="ECO:0000313" key="2">
    <source>
        <dbReference type="EMBL" id="CAA9396524.1"/>
    </source>
</evidence>
<dbReference type="EMBL" id="CADCUT010000056">
    <property type="protein sequence ID" value="CAA9396524.1"/>
    <property type="molecule type" value="Genomic_DNA"/>
</dbReference>
<feature type="non-terminal residue" evidence="2">
    <location>
        <position position="136"/>
    </location>
</feature>
<protein>
    <submittedName>
        <fullName evidence="2">Uncharacterized protein</fullName>
    </submittedName>
</protein>
<accession>A0A6J4NV15</accession>
<feature type="compositionally biased region" description="Low complexity" evidence="1">
    <location>
        <begin position="112"/>
        <end position="136"/>
    </location>
</feature>
<gene>
    <name evidence="2" type="ORF">AVDCRST_MAG03-950</name>
</gene>
<evidence type="ECO:0000256" key="1">
    <source>
        <dbReference type="SAM" id="MobiDB-lite"/>
    </source>
</evidence>
<reference evidence="2" key="1">
    <citation type="submission" date="2020-02" db="EMBL/GenBank/DDBJ databases">
        <authorList>
            <person name="Meier V. D."/>
        </authorList>
    </citation>
    <scope>NUCLEOTIDE SEQUENCE</scope>
    <source>
        <strain evidence="2">AVDCRST_MAG03</strain>
    </source>
</reference>
<organism evidence="2">
    <name type="scientific">uncultured Rubrobacteraceae bacterium</name>
    <dbReference type="NCBI Taxonomy" id="349277"/>
    <lineage>
        <taxon>Bacteria</taxon>
        <taxon>Bacillati</taxon>
        <taxon>Actinomycetota</taxon>
        <taxon>Rubrobacteria</taxon>
        <taxon>Rubrobacterales</taxon>
        <taxon>Rubrobacteraceae</taxon>
        <taxon>environmental samples</taxon>
    </lineage>
</organism>
<feature type="region of interest" description="Disordered" evidence="1">
    <location>
        <begin position="111"/>
        <end position="136"/>
    </location>
</feature>
<feature type="non-terminal residue" evidence="2">
    <location>
        <position position="1"/>
    </location>
</feature>